<evidence type="ECO:0000313" key="7">
    <source>
        <dbReference type="EMBL" id="ATF91697.1"/>
    </source>
</evidence>
<evidence type="ECO:0000256" key="2">
    <source>
        <dbReference type="ARBA" id="ARBA00022729"/>
    </source>
</evidence>
<evidence type="ECO:0000256" key="3">
    <source>
        <dbReference type="ARBA" id="ARBA00023136"/>
    </source>
</evidence>
<keyword evidence="4" id="KW-0564">Palmitate</keyword>
<evidence type="ECO:0000256" key="5">
    <source>
        <dbReference type="ARBA" id="ARBA00023288"/>
    </source>
</evidence>
<sequence length="236" mass="26691">MKAKTLFILSILAVSFNAAALTQFKPAVLNAALLFDHNPTTGNVKHSVQSIKDEQGKLLAMTEVKYDRSGCFTNINMVDMVNGRIFHVVNKDGVLSSFEGQSITGKVNKSCEITDLENDQGKYTLTYNVHGLLEKMVDKDTGKVATLYEYRNSQFPERIRDFNEPRDDRFFYPSGSAQFMDSELVSKSQYFTVRVKQSCTYTDEGNADKCSMISSVKDDYHGATQLWMTSHETEYF</sequence>
<protein>
    <submittedName>
        <fullName evidence="7 8">Lipoprotein</fullName>
    </submittedName>
</protein>
<dbReference type="Proteomes" id="UP000217979">
    <property type="component" value="Chromosome"/>
</dbReference>
<evidence type="ECO:0000313" key="10">
    <source>
        <dbReference type="Proteomes" id="UP000251197"/>
    </source>
</evidence>
<evidence type="ECO:0000313" key="9">
    <source>
        <dbReference type="Proteomes" id="UP000217979"/>
    </source>
</evidence>
<keyword evidence="1" id="KW-1003">Cell membrane</keyword>
<dbReference type="Proteomes" id="UP000251197">
    <property type="component" value="Unassembled WGS sequence"/>
</dbReference>
<organism evidence="7 9">
    <name type="scientific">Cedecea neteri</name>
    <dbReference type="NCBI Taxonomy" id="158822"/>
    <lineage>
        <taxon>Bacteria</taxon>
        <taxon>Pseudomonadati</taxon>
        <taxon>Pseudomonadota</taxon>
        <taxon>Gammaproteobacteria</taxon>
        <taxon>Enterobacterales</taxon>
        <taxon>Enterobacteriaceae</taxon>
        <taxon>Cedecea</taxon>
    </lineage>
</organism>
<dbReference type="GO" id="GO:0005886">
    <property type="term" value="C:plasma membrane"/>
    <property type="evidence" value="ECO:0007669"/>
    <property type="project" value="InterPro"/>
</dbReference>
<evidence type="ECO:0000256" key="4">
    <source>
        <dbReference type="ARBA" id="ARBA00023139"/>
    </source>
</evidence>
<dbReference type="RefSeq" id="WP_061277575.1">
    <property type="nucleotide sequence ID" value="NZ_CP023525.1"/>
</dbReference>
<name>A0A291DV68_9ENTR</name>
<dbReference type="Pfam" id="PF06788">
    <property type="entry name" value="UPF0257"/>
    <property type="match status" value="1"/>
</dbReference>
<gene>
    <name evidence="7" type="ORF">CO704_06155</name>
    <name evidence="8" type="ORF">NCTC12120_05090</name>
</gene>
<keyword evidence="5 7" id="KW-0449">Lipoprotein</keyword>
<evidence type="ECO:0000256" key="6">
    <source>
        <dbReference type="SAM" id="SignalP"/>
    </source>
</evidence>
<dbReference type="AlphaFoldDB" id="A0A291DV68"/>
<evidence type="ECO:0000256" key="1">
    <source>
        <dbReference type="ARBA" id="ARBA00022475"/>
    </source>
</evidence>
<feature type="signal peptide" evidence="6">
    <location>
        <begin position="1"/>
        <end position="20"/>
    </location>
</feature>
<evidence type="ECO:0000313" key="8">
    <source>
        <dbReference type="EMBL" id="SQC91910.1"/>
    </source>
</evidence>
<dbReference type="InterPro" id="IPR010646">
    <property type="entry name" value="UPF0257"/>
</dbReference>
<keyword evidence="3" id="KW-0472">Membrane</keyword>
<reference evidence="7 9" key="1">
    <citation type="submission" date="2017-09" db="EMBL/GenBank/DDBJ databases">
        <title>FDA dAtabase for Regulatory Grade micrObial Sequences (FDA-ARGOS): Supporting development and validation of Infectious Disease Dx tests.</title>
        <authorList>
            <person name="Minogue T."/>
            <person name="Wolcott M."/>
            <person name="Wasieloski L."/>
            <person name="Aguilar W."/>
            <person name="Moore D."/>
            <person name="Tallon L."/>
            <person name="Sadzewicz L."/>
            <person name="Ott S."/>
            <person name="Zhao X."/>
            <person name="Nagaraj S."/>
            <person name="Vavikolanu K."/>
            <person name="Aluvathingal J."/>
            <person name="Nadendla S."/>
            <person name="Sichtig H."/>
        </authorList>
    </citation>
    <scope>NUCLEOTIDE SEQUENCE [LARGE SCALE GENOMIC DNA]</scope>
    <source>
        <strain evidence="7 9">FDAARGOS_392</strain>
    </source>
</reference>
<accession>A0A291DV68</accession>
<keyword evidence="2 6" id="KW-0732">Signal</keyword>
<dbReference type="EMBL" id="CP023525">
    <property type="protein sequence ID" value="ATF91697.1"/>
    <property type="molecule type" value="Genomic_DNA"/>
</dbReference>
<feature type="chain" id="PRO_5036034806" evidence="6">
    <location>
        <begin position="21"/>
        <end position="236"/>
    </location>
</feature>
<reference evidence="8 10" key="2">
    <citation type="submission" date="2018-06" db="EMBL/GenBank/DDBJ databases">
        <authorList>
            <consortium name="Pathogen Informatics"/>
            <person name="Doyle S."/>
        </authorList>
    </citation>
    <scope>NUCLEOTIDE SEQUENCE [LARGE SCALE GENOMIC DNA]</scope>
    <source>
        <strain evidence="8 10">NCTC12120</strain>
    </source>
</reference>
<proteinExistence type="predicted"/>
<dbReference type="EMBL" id="UAVU01000008">
    <property type="protein sequence ID" value="SQC91910.1"/>
    <property type="molecule type" value="Genomic_DNA"/>
</dbReference>